<evidence type="ECO:0000313" key="3">
    <source>
        <dbReference type="Proteomes" id="UP000583800"/>
    </source>
</evidence>
<dbReference type="Pfam" id="PF05117">
    <property type="entry name" value="DUF695"/>
    <property type="match status" value="1"/>
</dbReference>
<name>A0A7X0F0J7_9ACTN</name>
<proteinExistence type="predicted"/>
<dbReference type="AlphaFoldDB" id="A0A7X0F0J7"/>
<feature type="domain" description="DUF695" evidence="1">
    <location>
        <begin position="3"/>
        <end position="88"/>
    </location>
</feature>
<keyword evidence="3" id="KW-1185">Reference proteome</keyword>
<dbReference type="InterPro" id="IPR016097">
    <property type="entry name" value="DUF695"/>
</dbReference>
<comment type="caution">
    <text evidence="2">The sequence shown here is derived from an EMBL/GenBank/DDBJ whole genome shotgun (WGS) entry which is preliminary data.</text>
</comment>
<accession>A0A7X0F0J7</accession>
<protein>
    <recommendedName>
        <fullName evidence="1">DUF695 domain-containing protein</fullName>
    </recommendedName>
</protein>
<gene>
    <name evidence="2" type="ORF">FHU36_007945</name>
</gene>
<dbReference type="Proteomes" id="UP000583800">
    <property type="component" value="Unassembled WGS sequence"/>
</dbReference>
<sequence>MPFNEPTPAGLPSPEDDKALGDFEDQVVGIAGARAVLAAVITTQGMREFVLYTGEGAWIEQFHLDLKQVLPSHDVQVMAQADPRRQVYETLG</sequence>
<organism evidence="2 3">
    <name type="scientific">Nonomuraea muscovyensis</name>
    <dbReference type="NCBI Taxonomy" id="1124761"/>
    <lineage>
        <taxon>Bacteria</taxon>
        <taxon>Bacillati</taxon>
        <taxon>Actinomycetota</taxon>
        <taxon>Actinomycetes</taxon>
        <taxon>Streptosporangiales</taxon>
        <taxon>Streptosporangiaceae</taxon>
        <taxon>Nonomuraea</taxon>
    </lineage>
</organism>
<reference evidence="2 3" key="1">
    <citation type="submission" date="2020-08" db="EMBL/GenBank/DDBJ databases">
        <title>Sequencing the genomes of 1000 actinobacteria strains.</title>
        <authorList>
            <person name="Klenk H.-P."/>
        </authorList>
    </citation>
    <scope>NUCLEOTIDE SEQUENCE [LARGE SCALE GENOMIC DNA]</scope>
    <source>
        <strain evidence="2 3">DSM 45913</strain>
    </source>
</reference>
<dbReference type="EMBL" id="JACHJB010000004">
    <property type="protein sequence ID" value="MBB6351362.1"/>
    <property type="molecule type" value="Genomic_DNA"/>
</dbReference>
<evidence type="ECO:0000313" key="2">
    <source>
        <dbReference type="EMBL" id="MBB6351362.1"/>
    </source>
</evidence>
<evidence type="ECO:0000259" key="1">
    <source>
        <dbReference type="Pfam" id="PF05117"/>
    </source>
</evidence>